<comment type="caution">
    <text evidence="2">The sequence shown here is derived from an EMBL/GenBank/DDBJ whole genome shotgun (WGS) entry which is preliminary data.</text>
</comment>
<evidence type="ECO:0000313" key="3">
    <source>
        <dbReference type="Proteomes" id="UP001428290"/>
    </source>
</evidence>
<keyword evidence="1" id="KW-1133">Transmembrane helix</keyword>
<feature type="transmembrane region" description="Helical" evidence="1">
    <location>
        <begin position="125"/>
        <end position="143"/>
    </location>
</feature>
<evidence type="ECO:0000256" key="1">
    <source>
        <dbReference type="SAM" id="Phobius"/>
    </source>
</evidence>
<keyword evidence="1" id="KW-0812">Transmembrane</keyword>
<feature type="transmembrane region" description="Helical" evidence="1">
    <location>
        <begin position="100"/>
        <end position="119"/>
    </location>
</feature>
<protein>
    <recommendedName>
        <fullName evidence="4">Zinc ribbon domain-containing protein</fullName>
    </recommendedName>
</protein>
<sequence length="222" mass="24826">MKCPNCHSTITTRFERCPRCDWQLNASATATASVDQFSNDTVWNDELVWNPEILDRSSPQIGATWDQMPLPSVAAPPNSAPIGSSMPTTTQLTGSQKFQLSVNALLPFTSVAMVIWLVLQFDELAASSFVWMIVGVFGLIGGWQITLQLLDMFSGVAQIQVDRLSKTQIVKYTSRPLFYGHFERAGRLNIGRINHKVAQHGAIYQIIYSPHSKQLWMMKHLG</sequence>
<evidence type="ECO:0000313" key="2">
    <source>
        <dbReference type="EMBL" id="GAA5526430.1"/>
    </source>
</evidence>
<dbReference type="Proteomes" id="UP001428290">
    <property type="component" value="Unassembled WGS sequence"/>
</dbReference>
<organism evidence="2 3">
    <name type="scientific">Herpetosiphon gulosus</name>
    <dbReference type="NCBI Taxonomy" id="1973496"/>
    <lineage>
        <taxon>Bacteria</taxon>
        <taxon>Bacillati</taxon>
        <taxon>Chloroflexota</taxon>
        <taxon>Chloroflexia</taxon>
        <taxon>Herpetosiphonales</taxon>
        <taxon>Herpetosiphonaceae</taxon>
        <taxon>Herpetosiphon</taxon>
    </lineage>
</organism>
<reference evidence="2 3" key="1">
    <citation type="submission" date="2024-02" db="EMBL/GenBank/DDBJ databases">
        <title>Herpetosiphon gulosus NBRC 112829.</title>
        <authorList>
            <person name="Ichikawa N."/>
            <person name="Katano-Makiyama Y."/>
            <person name="Hidaka K."/>
        </authorList>
    </citation>
    <scope>NUCLEOTIDE SEQUENCE [LARGE SCALE GENOMIC DNA]</scope>
    <source>
        <strain evidence="2 3">NBRC 112829</strain>
    </source>
</reference>
<name>A0ABP9WT96_9CHLR</name>
<gene>
    <name evidence="2" type="ORF">Hgul01_00202</name>
</gene>
<dbReference type="EMBL" id="BAABRU010000001">
    <property type="protein sequence ID" value="GAA5526430.1"/>
    <property type="molecule type" value="Genomic_DNA"/>
</dbReference>
<proteinExistence type="predicted"/>
<keyword evidence="3" id="KW-1185">Reference proteome</keyword>
<evidence type="ECO:0008006" key="4">
    <source>
        <dbReference type="Google" id="ProtNLM"/>
    </source>
</evidence>
<keyword evidence="1" id="KW-0472">Membrane</keyword>
<accession>A0ABP9WT96</accession>